<name>A0A345NPC1_9MICO</name>
<keyword evidence="2" id="KW-1185">Reference proteome</keyword>
<proteinExistence type="predicted"/>
<dbReference type="RefSeq" id="WP_114928777.1">
    <property type="nucleotide sequence ID" value="NZ_CP031229.1"/>
</dbReference>
<organism evidence="1 2">
    <name type="scientific">Ornithinimicrobium avium</name>
    <dbReference type="NCBI Taxonomy" id="2283195"/>
    <lineage>
        <taxon>Bacteria</taxon>
        <taxon>Bacillati</taxon>
        <taxon>Actinomycetota</taxon>
        <taxon>Actinomycetes</taxon>
        <taxon>Micrococcales</taxon>
        <taxon>Ornithinimicrobiaceae</taxon>
        <taxon>Ornithinimicrobium</taxon>
    </lineage>
</organism>
<dbReference type="OrthoDB" id="3782133at2"/>
<reference evidence="1 2" key="1">
    <citation type="submission" date="2018-07" db="EMBL/GenBank/DDBJ databases">
        <title>Complete genome sequencing of Ornithinimicrobium sp. AMA3305.</title>
        <authorList>
            <person name="Bae J.-W."/>
        </authorList>
    </citation>
    <scope>NUCLEOTIDE SEQUENCE [LARGE SCALE GENOMIC DNA]</scope>
    <source>
        <strain evidence="1 2">AMA3305</strain>
    </source>
</reference>
<evidence type="ECO:0000313" key="2">
    <source>
        <dbReference type="Proteomes" id="UP000253790"/>
    </source>
</evidence>
<gene>
    <name evidence="1" type="ORF">DV701_12810</name>
</gene>
<evidence type="ECO:0000313" key="1">
    <source>
        <dbReference type="EMBL" id="AXH96879.1"/>
    </source>
</evidence>
<protein>
    <submittedName>
        <fullName evidence="1">2-nitropropane dioxygenase</fullName>
    </submittedName>
</protein>
<dbReference type="EMBL" id="CP031229">
    <property type="protein sequence ID" value="AXH96879.1"/>
    <property type="molecule type" value="Genomic_DNA"/>
</dbReference>
<keyword evidence="1" id="KW-0223">Dioxygenase</keyword>
<accession>A0A345NPC1</accession>
<dbReference type="AlphaFoldDB" id="A0A345NPC1"/>
<sequence length="290" mass="31657">MRTQGEARVELTARIELCHAALQHLADRVGADVLHVKGLAFEPQWRSRGAGTDADLLVRPSHVRRLVGALDQAAWHRRSRFHTGSPFGHAQTYWHDHLGYADVHRFFPGMSADEATFDVLWADREVVTLGGVPNPVPSQAGQALVFLLNETRNGATADDQPRLAALRDSAMGAQVRALVPRVGAEVAHAAALGELDRVRDRREHDLWRAITTGSGRVEEWRARVKAQPTLVGKVATALRAPLVNTEHLANTRGHDPSPVEVAVEFVDRGRRGLLELWAARGAGRDAGGDG</sequence>
<dbReference type="Proteomes" id="UP000253790">
    <property type="component" value="Chromosome"/>
</dbReference>
<dbReference type="GO" id="GO:0051213">
    <property type="term" value="F:dioxygenase activity"/>
    <property type="evidence" value="ECO:0007669"/>
    <property type="project" value="UniProtKB-KW"/>
</dbReference>
<keyword evidence="1" id="KW-0560">Oxidoreductase</keyword>
<dbReference type="KEGG" id="orn:DV701_12810"/>